<feature type="transmembrane region" description="Helical" evidence="5">
    <location>
        <begin position="131"/>
        <end position="149"/>
    </location>
</feature>
<sequence>MSLSTYLRTCKICLFYRLSQKFPKNARSGHKHTQVPLKTNRFKIYRELHGAIDNHANAKDFVYALNPGERTLLLTELQKFKSEQDAGLAVDPPTREQLKLVTLHSTLPFIGFGFLDNFLMIIAGEYIESTFGLYFGISTMAAAALGNWVSDVAGIGSAHYVEVLASKFGLKSPSLSAAQVDMKQTRWASNIGKALGITIGCFLGMIPLLFYEPPKKGMSKEETDKS</sequence>
<evidence type="ECO:0000256" key="1">
    <source>
        <dbReference type="ARBA" id="ARBA00004141"/>
    </source>
</evidence>
<protein>
    <recommendedName>
        <fullName evidence="8">Transmembrane protein 65</fullName>
    </recommendedName>
</protein>
<evidence type="ECO:0000256" key="2">
    <source>
        <dbReference type="ARBA" id="ARBA00022692"/>
    </source>
</evidence>
<evidence type="ECO:0008006" key="8">
    <source>
        <dbReference type="Google" id="ProtNLM"/>
    </source>
</evidence>
<accession>A0ABD3W7H0</accession>
<dbReference type="Proteomes" id="UP001634394">
    <property type="component" value="Unassembled WGS sequence"/>
</dbReference>
<comment type="caution">
    <text evidence="6">The sequence shown here is derived from an EMBL/GenBank/DDBJ whole genome shotgun (WGS) entry which is preliminary data.</text>
</comment>
<keyword evidence="2 5" id="KW-0812">Transmembrane</keyword>
<gene>
    <name evidence="6" type="ORF">ACJMK2_042476</name>
</gene>
<feature type="transmembrane region" description="Helical" evidence="5">
    <location>
        <begin position="100"/>
        <end position="119"/>
    </location>
</feature>
<dbReference type="PANTHER" id="PTHR21706:SF15">
    <property type="entry name" value="TRANSMEMBRANE PROTEIN 65"/>
    <property type="match status" value="1"/>
</dbReference>
<evidence type="ECO:0000256" key="5">
    <source>
        <dbReference type="SAM" id="Phobius"/>
    </source>
</evidence>
<keyword evidence="3 5" id="KW-1133">Transmembrane helix</keyword>
<name>A0ABD3W7H0_SINWO</name>
<dbReference type="EMBL" id="JBJQND010000008">
    <property type="protein sequence ID" value="KAL3869844.1"/>
    <property type="molecule type" value="Genomic_DNA"/>
</dbReference>
<proteinExistence type="predicted"/>
<dbReference type="AlphaFoldDB" id="A0ABD3W7H0"/>
<feature type="transmembrane region" description="Helical" evidence="5">
    <location>
        <begin position="191"/>
        <end position="211"/>
    </location>
</feature>
<evidence type="ECO:0000313" key="7">
    <source>
        <dbReference type="Proteomes" id="UP001634394"/>
    </source>
</evidence>
<organism evidence="6 7">
    <name type="scientific">Sinanodonta woodiana</name>
    <name type="common">Chinese pond mussel</name>
    <name type="synonym">Anodonta woodiana</name>
    <dbReference type="NCBI Taxonomy" id="1069815"/>
    <lineage>
        <taxon>Eukaryota</taxon>
        <taxon>Metazoa</taxon>
        <taxon>Spiralia</taxon>
        <taxon>Lophotrochozoa</taxon>
        <taxon>Mollusca</taxon>
        <taxon>Bivalvia</taxon>
        <taxon>Autobranchia</taxon>
        <taxon>Heteroconchia</taxon>
        <taxon>Palaeoheterodonta</taxon>
        <taxon>Unionida</taxon>
        <taxon>Unionoidea</taxon>
        <taxon>Unionidae</taxon>
        <taxon>Unioninae</taxon>
        <taxon>Sinanodonta</taxon>
    </lineage>
</organism>
<dbReference type="InterPro" id="IPR019537">
    <property type="entry name" value="TMEM65"/>
</dbReference>
<dbReference type="Pfam" id="PF10507">
    <property type="entry name" value="TMEM65"/>
    <property type="match status" value="1"/>
</dbReference>
<comment type="subcellular location">
    <subcellularLocation>
        <location evidence="1">Membrane</location>
        <topology evidence="1">Multi-pass membrane protein</topology>
    </subcellularLocation>
</comment>
<evidence type="ECO:0000313" key="6">
    <source>
        <dbReference type="EMBL" id="KAL3869844.1"/>
    </source>
</evidence>
<evidence type="ECO:0000256" key="4">
    <source>
        <dbReference type="ARBA" id="ARBA00023136"/>
    </source>
</evidence>
<dbReference type="PANTHER" id="PTHR21706">
    <property type="entry name" value="TRANSMEMBRANE PROTEIN 65"/>
    <property type="match status" value="1"/>
</dbReference>
<keyword evidence="7" id="KW-1185">Reference proteome</keyword>
<dbReference type="GO" id="GO:0016020">
    <property type="term" value="C:membrane"/>
    <property type="evidence" value="ECO:0007669"/>
    <property type="project" value="UniProtKB-SubCell"/>
</dbReference>
<reference evidence="6 7" key="1">
    <citation type="submission" date="2024-11" db="EMBL/GenBank/DDBJ databases">
        <title>Chromosome-level genome assembly of the freshwater bivalve Anodonta woodiana.</title>
        <authorList>
            <person name="Chen X."/>
        </authorList>
    </citation>
    <scope>NUCLEOTIDE SEQUENCE [LARGE SCALE GENOMIC DNA]</scope>
    <source>
        <strain evidence="6">MN2024</strain>
        <tissue evidence="6">Gills</tissue>
    </source>
</reference>
<evidence type="ECO:0000256" key="3">
    <source>
        <dbReference type="ARBA" id="ARBA00022989"/>
    </source>
</evidence>
<keyword evidence="4 5" id="KW-0472">Membrane</keyword>